<dbReference type="Gene3D" id="2.30.42.10">
    <property type="match status" value="1"/>
</dbReference>
<sequence>WTGMDLLPMSPTLLQALNAPYAFGLLVQKVAYGSLGAELGVRAGRVPSIVGGQKVILGGDIIIGLGDQKLDLSNQGIQRIWHYLNGLKKGNTIKVTVLREGKEKQLTASKP</sequence>
<gene>
    <name evidence="1" type="ORF">LCGC14_3056000</name>
</gene>
<protein>
    <recommendedName>
        <fullName evidence="2">PDZ domain-containing protein</fullName>
    </recommendedName>
</protein>
<accession>A0A0F8YT41</accession>
<dbReference type="InterPro" id="IPR036034">
    <property type="entry name" value="PDZ_sf"/>
</dbReference>
<comment type="caution">
    <text evidence="1">The sequence shown here is derived from an EMBL/GenBank/DDBJ whole genome shotgun (WGS) entry which is preliminary data.</text>
</comment>
<organism evidence="1">
    <name type="scientific">marine sediment metagenome</name>
    <dbReference type="NCBI Taxonomy" id="412755"/>
    <lineage>
        <taxon>unclassified sequences</taxon>
        <taxon>metagenomes</taxon>
        <taxon>ecological metagenomes</taxon>
    </lineage>
</organism>
<dbReference type="SUPFAM" id="SSF50156">
    <property type="entry name" value="PDZ domain-like"/>
    <property type="match status" value="1"/>
</dbReference>
<dbReference type="AlphaFoldDB" id="A0A0F8YT41"/>
<proteinExistence type="predicted"/>
<feature type="non-terminal residue" evidence="1">
    <location>
        <position position="1"/>
    </location>
</feature>
<reference evidence="1" key="1">
    <citation type="journal article" date="2015" name="Nature">
        <title>Complex archaea that bridge the gap between prokaryotes and eukaryotes.</title>
        <authorList>
            <person name="Spang A."/>
            <person name="Saw J.H."/>
            <person name="Jorgensen S.L."/>
            <person name="Zaremba-Niedzwiedzka K."/>
            <person name="Martijn J."/>
            <person name="Lind A.E."/>
            <person name="van Eijk R."/>
            <person name="Schleper C."/>
            <person name="Guy L."/>
            <person name="Ettema T.J."/>
        </authorList>
    </citation>
    <scope>NUCLEOTIDE SEQUENCE</scope>
</reference>
<dbReference type="EMBL" id="LAZR01064564">
    <property type="protein sequence ID" value="KKK57284.1"/>
    <property type="molecule type" value="Genomic_DNA"/>
</dbReference>
<name>A0A0F8YT41_9ZZZZ</name>
<evidence type="ECO:0008006" key="2">
    <source>
        <dbReference type="Google" id="ProtNLM"/>
    </source>
</evidence>
<evidence type="ECO:0000313" key="1">
    <source>
        <dbReference type="EMBL" id="KKK57284.1"/>
    </source>
</evidence>